<name>A0A0R2IRL8_9LACO</name>
<proteinExistence type="predicted"/>
<dbReference type="STRING" id="319652.IV80_GL000337"/>
<evidence type="ECO:0000313" key="2">
    <source>
        <dbReference type="Proteomes" id="UP000051568"/>
    </source>
</evidence>
<protein>
    <submittedName>
        <fullName evidence="1">Uncharacterized protein</fullName>
    </submittedName>
</protein>
<evidence type="ECO:0000313" key="1">
    <source>
        <dbReference type="EMBL" id="KRN67793.1"/>
    </source>
</evidence>
<comment type="caution">
    <text evidence="1">The sequence shown here is derived from an EMBL/GenBank/DDBJ whole genome shotgun (WGS) entry which is preliminary data.</text>
</comment>
<dbReference type="RefSeq" id="WP_057748551.1">
    <property type="nucleotide sequence ID" value="NZ_BJVH01000001.1"/>
</dbReference>
<accession>A0A0R2IRL8</accession>
<sequence length="70" mass="8248">MHTDDFIKKLEMLDVTTVQQDGDYLYVKRNGIKAARISVRQSYDFGVYKRIPKRLLNLIVDYAITPVKER</sequence>
<dbReference type="Proteomes" id="UP000051568">
    <property type="component" value="Unassembled WGS sequence"/>
</dbReference>
<gene>
    <name evidence="1" type="ORF">IV80_GL000337</name>
</gene>
<dbReference type="AlphaFoldDB" id="A0A0R2IRL8"/>
<keyword evidence="2" id="KW-1185">Reference proteome</keyword>
<reference evidence="1 2" key="1">
    <citation type="journal article" date="2015" name="Genome Announc.">
        <title>Expanding the biotechnology potential of lactobacilli through comparative genomics of 213 strains and associated genera.</title>
        <authorList>
            <person name="Sun Z."/>
            <person name="Harris H.M."/>
            <person name="McCann A."/>
            <person name="Guo C."/>
            <person name="Argimon S."/>
            <person name="Zhang W."/>
            <person name="Yang X."/>
            <person name="Jeffery I.B."/>
            <person name="Cooney J.C."/>
            <person name="Kagawa T.F."/>
            <person name="Liu W."/>
            <person name="Song Y."/>
            <person name="Salvetti E."/>
            <person name="Wrobel A."/>
            <person name="Rasinkangas P."/>
            <person name="Parkhill J."/>
            <person name="Rea M.C."/>
            <person name="O'Sullivan O."/>
            <person name="Ritari J."/>
            <person name="Douillard F.P."/>
            <person name="Paul Ross R."/>
            <person name="Yang R."/>
            <person name="Briner A.E."/>
            <person name="Felis G.E."/>
            <person name="de Vos W.M."/>
            <person name="Barrangou R."/>
            <person name="Klaenhammer T.R."/>
            <person name="Caufield P.W."/>
            <person name="Cui Y."/>
            <person name="Zhang H."/>
            <person name="O'Toole P.W."/>
        </authorList>
    </citation>
    <scope>NUCLEOTIDE SEQUENCE [LARGE SCALE GENOMIC DNA]</scope>
    <source>
        <strain evidence="1 2">DSM 17757</strain>
    </source>
</reference>
<dbReference type="EMBL" id="JQBR01000001">
    <property type="protein sequence ID" value="KRN67793.1"/>
    <property type="molecule type" value="Genomic_DNA"/>
</dbReference>
<dbReference type="PATRIC" id="fig|319652.3.peg.340"/>
<organism evidence="1 2">
    <name type="scientific">Pediococcus cellicola</name>
    <dbReference type="NCBI Taxonomy" id="319652"/>
    <lineage>
        <taxon>Bacteria</taxon>
        <taxon>Bacillati</taxon>
        <taxon>Bacillota</taxon>
        <taxon>Bacilli</taxon>
        <taxon>Lactobacillales</taxon>
        <taxon>Lactobacillaceae</taxon>
        <taxon>Pediococcus</taxon>
    </lineage>
</organism>